<protein>
    <submittedName>
        <fullName evidence="3">Uncharacterized protein</fullName>
    </submittedName>
</protein>
<sequence length="218" mass="23676">MSAYRYIVFPIGHTPSADEVAALRRYAEHFNNHIALGHRRDGGLAIAFEAEPFDRLRGLEPAFEDLLTHWRARGGEVVEKLPFVKDAKAWKAIDKAPKPGATTARPAAIAAKPASHPLPLDGPPRDRREAQIDGREAEGRSRLAAAQIAAQAEQFERAAGWMPYALWGLGALLVIGAGSYLAVRLTDSDNETRAETVERVAADPIAQPLTPSTIATEE</sequence>
<reference evidence="3 4" key="1">
    <citation type="submission" date="2019-02" db="EMBL/GenBank/DDBJ databases">
        <title>Deep-cultivation of Planctomycetes and their phenomic and genomic characterization uncovers novel biology.</title>
        <authorList>
            <person name="Wiegand S."/>
            <person name="Jogler M."/>
            <person name="Boedeker C."/>
            <person name="Pinto D."/>
            <person name="Vollmers J."/>
            <person name="Rivas-Marin E."/>
            <person name="Kohn T."/>
            <person name="Peeters S.H."/>
            <person name="Heuer A."/>
            <person name="Rast P."/>
            <person name="Oberbeckmann S."/>
            <person name="Bunk B."/>
            <person name="Jeske O."/>
            <person name="Meyerdierks A."/>
            <person name="Storesund J.E."/>
            <person name="Kallscheuer N."/>
            <person name="Luecker S."/>
            <person name="Lage O.M."/>
            <person name="Pohl T."/>
            <person name="Merkel B.J."/>
            <person name="Hornburger P."/>
            <person name="Mueller R.-W."/>
            <person name="Bruemmer F."/>
            <person name="Labrenz M."/>
            <person name="Spormann A.M."/>
            <person name="Op den Camp H."/>
            <person name="Overmann J."/>
            <person name="Amann R."/>
            <person name="Jetten M.S.M."/>
            <person name="Mascher T."/>
            <person name="Medema M.H."/>
            <person name="Devos D.P."/>
            <person name="Kaster A.-K."/>
            <person name="Ovreas L."/>
            <person name="Rohde M."/>
            <person name="Galperin M.Y."/>
            <person name="Jogler C."/>
        </authorList>
    </citation>
    <scope>NUCLEOTIDE SEQUENCE [LARGE SCALE GENOMIC DNA]</scope>
    <source>
        <strain evidence="3 4">Spa11</strain>
    </source>
</reference>
<dbReference type="EMBL" id="CP036349">
    <property type="protein sequence ID" value="QDV74240.1"/>
    <property type="molecule type" value="Genomic_DNA"/>
</dbReference>
<feature type="compositionally biased region" description="Low complexity" evidence="1">
    <location>
        <begin position="98"/>
        <end position="119"/>
    </location>
</feature>
<dbReference type="AlphaFoldDB" id="A0A518K8X7"/>
<evidence type="ECO:0000256" key="2">
    <source>
        <dbReference type="SAM" id="Phobius"/>
    </source>
</evidence>
<keyword evidence="2" id="KW-0812">Transmembrane</keyword>
<proteinExistence type="predicted"/>
<accession>A0A518K8X7</accession>
<organism evidence="3 4">
    <name type="scientific">Botrimarina mediterranea</name>
    <dbReference type="NCBI Taxonomy" id="2528022"/>
    <lineage>
        <taxon>Bacteria</taxon>
        <taxon>Pseudomonadati</taxon>
        <taxon>Planctomycetota</taxon>
        <taxon>Planctomycetia</taxon>
        <taxon>Pirellulales</taxon>
        <taxon>Lacipirellulaceae</taxon>
        <taxon>Botrimarina</taxon>
    </lineage>
</organism>
<evidence type="ECO:0000313" key="3">
    <source>
        <dbReference type="EMBL" id="QDV74240.1"/>
    </source>
</evidence>
<name>A0A518K8X7_9BACT</name>
<evidence type="ECO:0000313" key="4">
    <source>
        <dbReference type="Proteomes" id="UP000316426"/>
    </source>
</evidence>
<feature type="region of interest" description="Disordered" evidence="1">
    <location>
        <begin position="97"/>
        <end position="128"/>
    </location>
</feature>
<gene>
    <name evidence="3" type="ORF">Spa11_24400</name>
</gene>
<dbReference type="KEGG" id="bmei:Spa11_24400"/>
<feature type="transmembrane region" description="Helical" evidence="2">
    <location>
        <begin position="161"/>
        <end position="183"/>
    </location>
</feature>
<keyword evidence="4" id="KW-1185">Reference proteome</keyword>
<keyword evidence="2" id="KW-1133">Transmembrane helix</keyword>
<evidence type="ECO:0000256" key="1">
    <source>
        <dbReference type="SAM" id="MobiDB-lite"/>
    </source>
</evidence>
<dbReference type="RefSeq" id="WP_145112471.1">
    <property type="nucleotide sequence ID" value="NZ_CP036349.1"/>
</dbReference>
<keyword evidence="2" id="KW-0472">Membrane</keyword>
<dbReference type="Proteomes" id="UP000316426">
    <property type="component" value="Chromosome"/>
</dbReference>